<dbReference type="InterPro" id="IPR013768">
    <property type="entry name" value="ICAM_N"/>
</dbReference>
<organism evidence="2 3">
    <name type="scientific">Callorhinchus milii</name>
    <name type="common">Ghost shark</name>
    <dbReference type="NCBI Taxonomy" id="7868"/>
    <lineage>
        <taxon>Eukaryota</taxon>
        <taxon>Metazoa</taxon>
        <taxon>Chordata</taxon>
        <taxon>Craniata</taxon>
        <taxon>Vertebrata</taxon>
        <taxon>Chondrichthyes</taxon>
        <taxon>Holocephali</taxon>
        <taxon>Chimaeriformes</taxon>
        <taxon>Callorhinchidae</taxon>
        <taxon>Callorhinchus</taxon>
    </lineage>
</organism>
<dbReference type="SUPFAM" id="SSF48726">
    <property type="entry name" value="Immunoglobulin"/>
    <property type="match status" value="2"/>
</dbReference>
<reference evidence="3" key="3">
    <citation type="journal article" date="2014" name="Nature">
        <title>Elephant shark genome provides unique insights into gnathostome evolution.</title>
        <authorList>
            <consortium name="International Elephant Shark Genome Sequencing Consortium"/>
            <person name="Venkatesh B."/>
            <person name="Lee A.P."/>
            <person name="Ravi V."/>
            <person name="Maurya A.K."/>
            <person name="Lian M.M."/>
            <person name="Swann J.B."/>
            <person name="Ohta Y."/>
            <person name="Flajnik M.F."/>
            <person name="Sutoh Y."/>
            <person name="Kasahara M."/>
            <person name="Hoon S."/>
            <person name="Gangu V."/>
            <person name="Roy S.W."/>
            <person name="Irimia M."/>
            <person name="Korzh V."/>
            <person name="Kondrychyn I."/>
            <person name="Lim Z.W."/>
            <person name="Tay B.H."/>
            <person name="Tohari S."/>
            <person name="Kong K.W."/>
            <person name="Ho S."/>
            <person name="Lorente-Galdos B."/>
            <person name="Quilez J."/>
            <person name="Marques-Bonet T."/>
            <person name="Raney B.J."/>
            <person name="Ingham P.W."/>
            <person name="Tay A."/>
            <person name="Hillier L.W."/>
            <person name="Minx P."/>
            <person name="Boehm T."/>
            <person name="Wilson R.K."/>
            <person name="Brenner S."/>
            <person name="Warren W.C."/>
        </authorList>
    </citation>
    <scope>NUCLEOTIDE SEQUENCE [LARGE SCALE GENOMIC DNA]</scope>
</reference>
<protein>
    <recommendedName>
        <fullName evidence="1">Ig-like domain-containing protein</fullName>
    </recommendedName>
</protein>
<dbReference type="InterPro" id="IPR047012">
    <property type="entry name" value="ICAM_VCAM"/>
</dbReference>
<evidence type="ECO:0000313" key="3">
    <source>
        <dbReference type="Proteomes" id="UP000314986"/>
    </source>
</evidence>
<reference evidence="3" key="2">
    <citation type="journal article" date="2007" name="PLoS Biol.">
        <title>Survey sequencing and comparative analysis of the elephant shark (Callorhinchus milii) genome.</title>
        <authorList>
            <person name="Venkatesh B."/>
            <person name="Kirkness E.F."/>
            <person name="Loh Y.H."/>
            <person name="Halpern A.L."/>
            <person name="Lee A.P."/>
            <person name="Johnson J."/>
            <person name="Dandona N."/>
            <person name="Viswanathan L.D."/>
            <person name="Tay A."/>
            <person name="Venter J.C."/>
            <person name="Strausberg R.L."/>
            <person name="Brenner S."/>
        </authorList>
    </citation>
    <scope>NUCLEOTIDE SEQUENCE [LARGE SCALE GENOMIC DNA]</scope>
</reference>
<proteinExistence type="predicted"/>
<reference evidence="2" key="5">
    <citation type="submission" date="2025-09" db="UniProtKB">
        <authorList>
            <consortium name="Ensembl"/>
        </authorList>
    </citation>
    <scope>IDENTIFICATION</scope>
</reference>
<name>A0A4W3H194_CALMI</name>
<dbReference type="InterPro" id="IPR007110">
    <property type="entry name" value="Ig-like_dom"/>
</dbReference>
<feature type="domain" description="Ig-like" evidence="1">
    <location>
        <begin position="106"/>
        <end position="209"/>
    </location>
</feature>
<keyword evidence="3" id="KW-1185">Reference proteome</keyword>
<evidence type="ECO:0000313" key="2">
    <source>
        <dbReference type="Ensembl" id="ENSCMIP00000008942.1"/>
    </source>
</evidence>
<dbReference type="PANTHER" id="PTHR13771">
    <property type="entry name" value="INTERCELLULAR ADHESION MOLECULE"/>
    <property type="match status" value="1"/>
</dbReference>
<dbReference type="PANTHER" id="PTHR13771:SF9">
    <property type="entry name" value="INTERCELLULAR ADHESION MOLECULE 5"/>
    <property type="match status" value="1"/>
</dbReference>
<reference evidence="2" key="4">
    <citation type="submission" date="2025-08" db="UniProtKB">
        <authorList>
            <consortium name="Ensembl"/>
        </authorList>
    </citation>
    <scope>IDENTIFICATION</scope>
</reference>
<dbReference type="InterPro" id="IPR036179">
    <property type="entry name" value="Ig-like_dom_sf"/>
</dbReference>
<dbReference type="Ensembl" id="ENSCMIT00000009190.1">
    <property type="protein sequence ID" value="ENSCMIP00000008942.1"/>
    <property type="gene ID" value="ENSCMIG00000004772.1"/>
</dbReference>
<dbReference type="STRING" id="7868.ENSCMIP00000008942"/>
<sequence length="228" mass="25966">FKKIINRSLNPRLFVGHCLTGFEVQILSNPQAVEYGQFWEMNCTTTCPEPRFTIEGKGGGTKPNITEGENWQQYSYSNVSQWDLKYPCYVMCNTTGTREKAEITVPVYIRELNITQPPGALQEKKQYSLECTGPRVYPKDRLILKWLKGNEILHTAFTNVSGLPDEDNRLRNVLNITANKSDDGQNYTCVAEIILESNDTMQIQTSSITLQVNCKFLFGQHTPCRRIG</sequence>
<reference evidence="3" key="1">
    <citation type="journal article" date="2006" name="Science">
        <title>Ancient noncoding elements conserved in the human genome.</title>
        <authorList>
            <person name="Venkatesh B."/>
            <person name="Kirkness E.F."/>
            <person name="Loh Y.H."/>
            <person name="Halpern A.L."/>
            <person name="Lee A.P."/>
            <person name="Johnson J."/>
            <person name="Dandona N."/>
            <person name="Viswanathan L.D."/>
            <person name="Tay A."/>
            <person name="Venter J.C."/>
            <person name="Strausberg R.L."/>
            <person name="Brenner S."/>
        </authorList>
    </citation>
    <scope>NUCLEOTIDE SEQUENCE [LARGE SCALE GENOMIC DNA]</scope>
</reference>
<evidence type="ECO:0000259" key="1">
    <source>
        <dbReference type="PROSITE" id="PS50835"/>
    </source>
</evidence>
<dbReference type="GO" id="GO:0007155">
    <property type="term" value="P:cell adhesion"/>
    <property type="evidence" value="ECO:0007669"/>
    <property type="project" value="InterPro"/>
</dbReference>
<dbReference type="PROSITE" id="PS50835">
    <property type="entry name" value="IG_LIKE"/>
    <property type="match status" value="1"/>
</dbReference>
<dbReference type="Gene3D" id="2.60.40.10">
    <property type="entry name" value="Immunoglobulins"/>
    <property type="match status" value="2"/>
</dbReference>
<dbReference type="Proteomes" id="UP000314986">
    <property type="component" value="Unassembled WGS sequence"/>
</dbReference>
<accession>A0A4W3H194</accession>
<dbReference type="InParanoid" id="A0A4W3H194"/>
<dbReference type="GO" id="GO:0005178">
    <property type="term" value="F:integrin binding"/>
    <property type="evidence" value="ECO:0007669"/>
    <property type="project" value="InterPro"/>
</dbReference>
<dbReference type="InterPro" id="IPR013783">
    <property type="entry name" value="Ig-like_fold"/>
</dbReference>
<dbReference type="AlphaFoldDB" id="A0A4W3H194"/>
<dbReference type="Pfam" id="PF03921">
    <property type="entry name" value="ICAM_N"/>
    <property type="match status" value="1"/>
</dbReference>
<dbReference type="GO" id="GO:0005886">
    <property type="term" value="C:plasma membrane"/>
    <property type="evidence" value="ECO:0007669"/>
    <property type="project" value="TreeGrafter"/>
</dbReference>